<proteinExistence type="predicted"/>
<name>A0ABQ9DV15_9PASS</name>
<comment type="caution">
    <text evidence="1">The sequence shown here is derived from an EMBL/GenBank/DDBJ whole genome shotgun (WGS) entry which is preliminary data.</text>
</comment>
<reference evidence="1" key="1">
    <citation type="submission" date="2019-10" db="EMBL/GenBank/DDBJ databases">
        <authorList>
            <person name="Soares A.E.R."/>
            <person name="Aleixo A."/>
            <person name="Schneider P."/>
            <person name="Miyaki C.Y."/>
            <person name="Schneider M.P."/>
            <person name="Mello C."/>
            <person name="Vasconcelos A.T.R."/>
        </authorList>
    </citation>
    <scope>NUCLEOTIDE SEQUENCE</scope>
    <source>
        <tissue evidence="1">Muscle</tissue>
    </source>
</reference>
<evidence type="ECO:0008006" key="3">
    <source>
        <dbReference type="Google" id="ProtNLM"/>
    </source>
</evidence>
<dbReference type="SUPFAM" id="SSF56219">
    <property type="entry name" value="DNase I-like"/>
    <property type="match status" value="1"/>
</dbReference>
<organism evidence="1 2">
    <name type="scientific">Willisornis vidua</name>
    <name type="common">Xingu scale-backed antbird</name>
    <dbReference type="NCBI Taxonomy" id="1566151"/>
    <lineage>
        <taxon>Eukaryota</taxon>
        <taxon>Metazoa</taxon>
        <taxon>Chordata</taxon>
        <taxon>Craniata</taxon>
        <taxon>Vertebrata</taxon>
        <taxon>Euteleostomi</taxon>
        <taxon>Archelosauria</taxon>
        <taxon>Archosauria</taxon>
        <taxon>Dinosauria</taxon>
        <taxon>Saurischia</taxon>
        <taxon>Theropoda</taxon>
        <taxon>Coelurosauria</taxon>
        <taxon>Aves</taxon>
        <taxon>Neognathae</taxon>
        <taxon>Neoaves</taxon>
        <taxon>Telluraves</taxon>
        <taxon>Australaves</taxon>
        <taxon>Passeriformes</taxon>
        <taxon>Thamnophilidae</taxon>
        <taxon>Willisornis</taxon>
    </lineage>
</organism>
<evidence type="ECO:0000313" key="1">
    <source>
        <dbReference type="EMBL" id="KAJ7426284.1"/>
    </source>
</evidence>
<dbReference type="PANTHER" id="PTHR33332">
    <property type="entry name" value="REVERSE TRANSCRIPTASE DOMAIN-CONTAINING PROTEIN"/>
    <property type="match status" value="1"/>
</dbReference>
<protein>
    <recommendedName>
        <fullName evidence="3">Endonuclease/exonuclease/phosphatase domain-containing protein</fullName>
    </recommendedName>
</protein>
<dbReference type="Gene3D" id="3.60.10.10">
    <property type="entry name" value="Endonuclease/exonuclease/phosphatase"/>
    <property type="match status" value="1"/>
</dbReference>
<accession>A0ABQ9DV15</accession>
<dbReference type="InterPro" id="IPR036691">
    <property type="entry name" value="Endo/exonu/phosph_ase_sf"/>
</dbReference>
<evidence type="ECO:0000313" key="2">
    <source>
        <dbReference type="Proteomes" id="UP001145742"/>
    </source>
</evidence>
<dbReference type="Proteomes" id="UP001145742">
    <property type="component" value="Unassembled WGS sequence"/>
</dbReference>
<keyword evidence="2" id="KW-1185">Reference proteome</keyword>
<gene>
    <name evidence="1" type="ORF">WISP_17373</name>
</gene>
<sequence>MSMGWQCALVAKKANRILGSIRKSFASRSSEVILSLYSALVRPHLEYCVRFWALQYKRDMELLEQDQQRGRCLSQGGQAMTLQVAVRLEQRPGPQMQKPGEQPCVYAPTFQTDLVEKDKFYTNLHCLTQNVPANDKIIIIGDFNARVEEEEEGEAEGPTLSTQEVEDEEAEVMNEGVAVRDEGVVGVDEVVAAIDEE</sequence>
<dbReference type="EMBL" id="WHWB01032255">
    <property type="protein sequence ID" value="KAJ7426284.1"/>
    <property type="molecule type" value="Genomic_DNA"/>
</dbReference>